<comment type="caution">
    <text evidence="1">The sequence shown here is derived from an EMBL/GenBank/DDBJ whole genome shotgun (WGS) entry which is preliminary data.</text>
</comment>
<protein>
    <submittedName>
        <fullName evidence="1">Uncharacterized protein</fullName>
    </submittedName>
</protein>
<evidence type="ECO:0000313" key="2">
    <source>
        <dbReference type="Proteomes" id="UP000434957"/>
    </source>
</evidence>
<evidence type="ECO:0000313" key="1">
    <source>
        <dbReference type="EMBL" id="KAE9324653.1"/>
    </source>
</evidence>
<name>A0A6A4EL83_9STRA</name>
<dbReference type="Proteomes" id="UP000434957">
    <property type="component" value="Unassembled WGS sequence"/>
</dbReference>
<proteinExistence type="predicted"/>
<keyword evidence="2" id="KW-1185">Reference proteome</keyword>
<accession>A0A6A4EL83</accession>
<dbReference type="AlphaFoldDB" id="A0A6A4EL83"/>
<organism evidence="1 2">
    <name type="scientific">Phytophthora rubi</name>
    <dbReference type="NCBI Taxonomy" id="129364"/>
    <lineage>
        <taxon>Eukaryota</taxon>
        <taxon>Sar</taxon>
        <taxon>Stramenopiles</taxon>
        <taxon>Oomycota</taxon>
        <taxon>Peronosporomycetes</taxon>
        <taxon>Peronosporales</taxon>
        <taxon>Peronosporaceae</taxon>
        <taxon>Phytophthora</taxon>
    </lineage>
</organism>
<dbReference type="EMBL" id="QXFT01001232">
    <property type="protein sequence ID" value="KAE9324653.1"/>
    <property type="molecule type" value="Genomic_DNA"/>
</dbReference>
<gene>
    <name evidence="1" type="ORF">PR003_g16684</name>
</gene>
<reference evidence="1 2" key="1">
    <citation type="submission" date="2018-08" db="EMBL/GenBank/DDBJ databases">
        <title>Genomic investigation of the strawberry pathogen Phytophthora fragariae indicates pathogenicity is determined by transcriptional variation in three key races.</title>
        <authorList>
            <person name="Adams T.M."/>
            <person name="Armitage A.D."/>
            <person name="Sobczyk M.K."/>
            <person name="Bates H.J."/>
            <person name="Dunwell J.M."/>
            <person name="Nellist C.F."/>
            <person name="Harrison R.J."/>
        </authorList>
    </citation>
    <scope>NUCLEOTIDE SEQUENCE [LARGE SCALE GENOMIC DNA]</scope>
    <source>
        <strain evidence="1 2">SCRP333</strain>
    </source>
</reference>
<sequence length="38" mass="4134">MLELLQEVCSSSEGEVCLSADSLGRMERLPPLKALSKL</sequence>